<name>A0A844FV09_9FIRM</name>
<keyword evidence="2" id="KW-1185">Reference proteome</keyword>
<sequence length="106" mass="12265">MKNPLSNIIRSLEIIEWYEGLSDEERDAISDEKAEEVLNAYVDYINLEVIIGARGGCLLEFEEDGLTAGRLISQEEKDYIDRTGRLPFEVPEEAKWRFAGETEWHE</sequence>
<dbReference type="RefSeq" id="WP_154516724.1">
    <property type="nucleotide sequence ID" value="NZ_VUNM01000019.1"/>
</dbReference>
<comment type="caution">
    <text evidence="1">The sequence shown here is derived from an EMBL/GenBank/DDBJ whole genome shotgun (WGS) entry which is preliminary data.</text>
</comment>
<accession>A0A844FV09</accession>
<protein>
    <submittedName>
        <fullName evidence="1">Uncharacterized protein</fullName>
    </submittedName>
</protein>
<evidence type="ECO:0000313" key="2">
    <source>
        <dbReference type="Proteomes" id="UP000442619"/>
    </source>
</evidence>
<dbReference type="Proteomes" id="UP000442619">
    <property type="component" value="Unassembled WGS sequence"/>
</dbReference>
<dbReference type="AlphaFoldDB" id="A0A844FV09"/>
<organism evidence="1 2">
    <name type="scientific">Sharpea porci</name>
    <dbReference type="NCBI Taxonomy" id="2652286"/>
    <lineage>
        <taxon>Bacteria</taxon>
        <taxon>Bacillati</taxon>
        <taxon>Bacillota</taxon>
        <taxon>Erysipelotrichia</taxon>
        <taxon>Erysipelotrichales</taxon>
        <taxon>Coprobacillaceae</taxon>
        <taxon>Sharpea</taxon>
    </lineage>
</organism>
<dbReference type="EMBL" id="VUNM01000019">
    <property type="protein sequence ID" value="MST89554.1"/>
    <property type="molecule type" value="Genomic_DNA"/>
</dbReference>
<gene>
    <name evidence="1" type="ORF">FYJ79_08230</name>
</gene>
<evidence type="ECO:0000313" key="1">
    <source>
        <dbReference type="EMBL" id="MST89554.1"/>
    </source>
</evidence>
<reference evidence="1 2" key="1">
    <citation type="submission" date="2019-08" db="EMBL/GenBank/DDBJ databases">
        <title>In-depth cultivation of the pig gut microbiome towards novel bacterial diversity and tailored functional studies.</title>
        <authorList>
            <person name="Wylensek D."/>
            <person name="Hitch T.C.A."/>
            <person name="Clavel T."/>
        </authorList>
    </citation>
    <scope>NUCLEOTIDE SEQUENCE [LARGE SCALE GENOMIC DNA]</scope>
    <source>
        <strain evidence="1 2">CA-Schmier-601-WT-3</strain>
    </source>
</reference>
<proteinExistence type="predicted"/>